<dbReference type="InterPro" id="IPR002736">
    <property type="entry name" value="CitG"/>
</dbReference>
<proteinExistence type="predicted"/>
<dbReference type="GO" id="GO:0005524">
    <property type="term" value="F:ATP binding"/>
    <property type="evidence" value="ECO:0007669"/>
    <property type="project" value="InterPro"/>
</dbReference>
<reference evidence="1" key="1">
    <citation type="journal article" date="2020" name="mSystems">
        <title>Genome- and Community-Level Interaction Insights into Carbon Utilization and Element Cycling Functions of Hydrothermarchaeota in Hydrothermal Sediment.</title>
        <authorList>
            <person name="Zhou Z."/>
            <person name="Liu Y."/>
            <person name="Xu W."/>
            <person name="Pan J."/>
            <person name="Luo Z.H."/>
            <person name="Li M."/>
        </authorList>
    </citation>
    <scope>NUCLEOTIDE SEQUENCE [LARGE SCALE GENOMIC DNA]</scope>
    <source>
        <strain evidence="1">SpSt-110</strain>
    </source>
</reference>
<dbReference type="PANTHER" id="PTHR42280:SF1">
    <property type="entry name" value="CITG FAMILY PROTEIN"/>
    <property type="match status" value="1"/>
</dbReference>
<protein>
    <submittedName>
        <fullName evidence="1">Triphosphoribosyl-dephospho-CoA synthase</fullName>
    </submittedName>
</protein>
<sequence length="317" mass="35589">MTRIGYDAVEYYSTLLSYSIVLEASAYPKPGNTHRLSEYPDKPYLAFILNSMVFQGVFEEAIRKAYIGQRVGVGGVVYNAVSSMMKYSGFNTSLGQALLLAPLAISIGRCLRDVGEAYDCFVEDYIRVVEETGIEDSILFYKSVRLAAPSYLKREDETGDFVNVWDPEFEAKLRAKRHRLVDILRYSSEKDIVASEVVSGLNRSRRYTGKLENYLAVLKDWNKALVATFLEIMGNEVDTVIARRHGLDTAVEISRRARLVKEFIGRPEFESEVRALDQHLRERGLNPGSVADILTSTIALFLLKNGLKPVFAGVAES</sequence>
<dbReference type="Gene3D" id="1.10.4200.10">
    <property type="entry name" value="Triphosphoribosyl-dephospho-CoA protein"/>
    <property type="match status" value="1"/>
</dbReference>
<organism evidence="1">
    <name type="scientific">Thermogladius calderae</name>
    <dbReference type="NCBI Taxonomy" id="1200300"/>
    <lineage>
        <taxon>Archaea</taxon>
        <taxon>Thermoproteota</taxon>
        <taxon>Thermoprotei</taxon>
        <taxon>Desulfurococcales</taxon>
        <taxon>Desulfurococcaceae</taxon>
        <taxon>Thermogladius</taxon>
    </lineage>
</organism>
<dbReference type="PANTHER" id="PTHR42280">
    <property type="entry name" value="CITG FAMILY PROTEIN"/>
    <property type="match status" value="1"/>
</dbReference>
<comment type="caution">
    <text evidence="1">The sequence shown here is derived from an EMBL/GenBank/DDBJ whole genome shotgun (WGS) entry which is preliminary data.</text>
</comment>
<dbReference type="GO" id="GO:0046917">
    <property type="term" value="F:triphosphoribosyl-dephospho-CoA synthase activity"/>
    <property type="evidence" value="ECO:0007669"/>
    <property type="project" value="InterPro"/>
</dbReference>
<gene>
    <name evidence="1" type="ORF">ENM60_06715</name>
</gene>
<dbReference type="Pfam" id="PF01874">
    <property type="entry name" value="CitG"/>
    <property type="match status" value="1"/>
</dbReference>
<dbReference type="EMBL" id="DRYK01000089">
    <property type="protein sequence ID" value="HHP68451.1"/>
    <property type="molecule type" value="Genomic_DNA"/>
</dbReference>
<dbReference type="AlphaFoldDB" id="A0A7J3Y0T4"/>
<name>A0A7J3Y0T4_9CREN</name>
<evidence type="ECO:0000313" key="1">
    <source>
        <dbReference type="EMBL" id="HHP68451.1"/>
    </source>
</evidence>
<accession>A0A7J3Y0T4</accession>